<dbReference type="GO" id="GO:0016787">
    <property type="term" value="F:hydrolase activity"/>
    <property type="evidence" value="ECO:0007669"/>
    <property type="project" value="UniProtKB-KW"/>
</dbReference>
<comment type="caution">
    <text evidence="3">The sequence shown here is derived from an EMBL/GenBank/DDBJ whole genome shotgun (WGS) entry which is preliminary data.</text>
</comment>
<dbReference type="InterPro" id="IPR003593">
    <property type="entry name" value="AAA+_ATPase"/>
</dbReference>
<accession>A0A840TUB7</accession>
<dbReference type="SMART" id="SM00382">
    <property type="entry name" value="AAA"/>
    <property type="match status" value="1"/>
</dbReference>
<dbReference type="GO" id="GO:0003678">
    <property type="term" value="F:DNA helicase activity"/>
    <property type="evidence" value="ECO:0007669"/>
    <property type="project" value="UniProtKB-EC"/>
</dbReference>
<dbReference type="GO" id="GO:0005829">
    <property type="term" value="C:cytosol"/>
    <property type="evidence" value="ECO:0007669"/>
    <property type="project" value="TreeGrafter"/>
</dbReference>
<evidence type="ECO:0000259" key="2">
    <source>
        <dbReference type="PROSITE" id="PS51199"/>
    </source>
</evidence>
<dbReference type="InterPro" id="IPR007694">
    <property type="entry name" value="DNA_helicase_DnaB-like_C"/>
</dbReference>
<keyword evidence="3" id="KW-0067">ATP-binding</keyword>
<protein>
    <submittedName>
        <fullName evidence="3">Replicative DNA helicase</fullName>
        <ecNumber evidence="3">3.6.4.12</ecNumber>
    </submittedName>
</protein>
<dbReference type="InterPro" id="IPR016136">
    <property type="entry name" value="DNA_helicase_N/primase_C"/>
</dbReference>
<reference evidence="3 4" key="1">
    <citation type="submission" date="2020-08" db="EMBL/GenBank/DDBJ databases">
        <title>Genomic Encyclopedia of Type Strains, Phase IV (KMG-IV): sequencing the most valuable type-strain genomes for metagenomic binning, comparative biology and taxonomic classification.</title>
        <authorList>
            <person name="Goeker M."/>
        </authorList>
    </citation>
    <scope>NUCLEOTIDE SEQUENCE [LARGE SCALE GENOMIC DNA]</scope>
    <source>
        <strain evidence="3 4">DSM 105074</strain>
    </source>
</reference>
<keyword evidence="3" id="KW-0347">Helicase</keyword>
<gene>
    <name evidence="3" type="ORF">HNQ92_001716</name>
</gene>
<dbReference type="RefSeq" id="WP_184173106.1">
    <property type="nucleotide sequence ID" value="NZ_JACHGF010000002.1"/>
</dbReference>
<dbReference type="SUPFAM" id="SSF52540">
    <property type="entry name" value="P-loop containing nucleoside triphosphate hydrolases"/>
    <property type="match status" value="1"/>
</dbReference>
<dbReference type="EC" id="3.6.4.12" evidence="3"/>
<keyword evidence="3" id="KW-0547">Nucleotide-binding</keyword>
<keyword evidence="1" id="KW-0639">Primosome</keyword>
<dbReference type="PROSITE" id="PS51199">
    <property type="entry name" value="SF4_HELICASE"/>
    <property type="match status" value="1"/>
</dbReference>
<name>A0A840TUB7_9BACT</name>
<evidence type="ECO:0000313" key="4">
    <source>
        <dbReference type="Proteomes" id="UP000557307"/>
    </source>
</evidence>
<dbReference type="Proteomes" id="UP000557307">
    <property type="component" value="Unassembled WGS sequence"/>
</dbReference>
<evidence type="ECO:0000256" key="1">
    <source>
        <dbReference type="ARBA" id="ARBA00022515"/>
    </source>
</evidence>
<sequence length="495" mass="55246">MKTAHKATSSDSLAKFVDVYQERLLVTALAHHPAMIAPVQKLLPGTEVFQDEAARICYECISELHREGEIIRPHAVLTRVRARGRFETLKAAKLSLAFDEMAPNKPVEIIDCAEGILSLFRRYNASEFNLDLNKQLSNEASDTELIDTCQNILKVLTLSGLGKLEKSSKEAAMEALGKVNKSMAARKTGKAVGVPSGSSKLDRYTGGWQEDQLIILAGRPGSGKTSCALDFALAAAGAGHPVGFFSMEMPAAQLMVRLAANLTGIEYRRIRNGEVDLEDYKRIENALAELAKLPLYFFDDTAVKDVYRLEAIASEWRRIHKVELIIIDYIQYLEIRGHTKGYDRVTEVTKAVKTMQRNLKIPVIALAQLSRATEGRSDPRPKDSDLKESGQLEQDASLIIGLFNPEYYARKNITLYDEQYGEENKVPFKQGTYCLYLLKNRDGDVVRVDRFAHLATGRFSDQFPGFQPLETNPNYSTPMSSEGNLTLEKVEDAPF</sequence>
<keyword evidence="4" id="KW-1185">Reference proteome</keyword>
<evidence type="ECO:0000313" key="3">
    <source>
        <dbReference type="EMBL" id="MBB5283590.1"/>
    </source>
</evidence>
<dbReference type="GO" id="GO:0006269">
    <property type="term" value="P:DNA replication, synthesis of primer"/>
    <property type="evidence" value="ECO:0007669"/>
    <property type="project" value="UniProtKB-KW"/>
</dbReference>
<dbReference type="Gene3D" id="3.40.50.300">
    <property type="entry name" value="P-loop containing nucleotide triphosphate hydrolases"/>
    <property type="match status" value="1"/>
</dbReference>
<dbReference type="GO" id="GO:1990077">
    <property type="term" value="C:primosome complex"/>
    <property type="evidence" value="ECO:0007669"/>
    <property type="project" value="UniProtKB-KW"/>
</dbReference>
<dbReference type="InterPro" id="IPR027417">
    <property type="entry name" value="P-loop_NTPase"/>
</dbReference>
<dbReference type="GO" id="GO:0005524">
    <property type="term" value="F:ATP binding"/>
    <property type="evidence" value="ECO:0007669"/>
    <property type="project" value="InterPro"/>
</dbReference>
<keyword evidence="3" id="KW-0378">Hydrolase</keyword>
<dbReference type="Gene3D" id="1.10.860.10">
    <property type="entry name" value="DNAb Helicase, Chain A"/>
    <property type="match status" value="1"/>
</dbReference>
<organism evidence="3 4">
    <name type="scientific">Rhabdobacter roseus</name>
    <dbReference type="NCBI Taxonomy" id="1655419"/>
    <lineage>
        <taxon>Bacteria</taxon>
        <taxon>Pseudomonadati</taxon>
        <taxon>Bacteroidota</taxon>
        <taxon>Cytophagia</taxon>
        <taxon>Cytophagales</taxon>
        <taxon>Cytophagaceae</taxon>
        <taxon>Rhabdobacter</taxon>
    </lineage>
</organism>
<dbReference type="PANTHER" id="PTHR30153:SF2">
    <property type="entry name" value="REPLICATIVE DNA HELICASE"/>
    <property type="match status" value="1"/>
</dbReference>
<dbReference type="AlphaFoldDB" id="A0A840TUB7"/>
<dbReference type="EMBL" id="JACHGF010000002">
    <property type="protein sequence ID" value="MBB5283590.1"/>
    <property type="molecule type" value="Genomic_DNA"/>
</dbReference>
<dbReference type="PANTHER" id="PTHR30153">
    <property type="entry name" value="REPLICATIVE DNA HELICASE DNAB"/>
    <property type="match status" value="1"/>
</dbReference>
<feature type="domain" description="SF4 helicase" evidence="2">
    <location>
        <begin position="187"/>
        <end position="466"/>
    </location>
</feature>
<dbReference type="Pfam" id="PF03796">
    <property type="entry name" value="DnaB_C"/>
    <property type="match status" value="1"/>
</dbReference>
<proteinExistence type="predicted"/>